<dbReference type="AlphaFoldDB" id="A0A650GFX0"/>
<proteinExistence type="predicted"/>
<gene>
    <name evidence="1" type="ORF">EEW87_17610</name>
</gene>
<organism evidence="1 2">
    <name type="scientific">Janibacter melonis</name>
    <dbReference type="NCBI Taxonomy" id="262209"/>
    <lineage>
        <taxon>Bacteria</taxon>
        <taxon>Bacillati</taxon>
        <taxon>Actinomycetota</taxon>
        <taxon>Actinomycetes</taxon>
        <taxon>Micrococcales</taxon>
        <taxon>Intrasporangiaceae</taxon>
        <taxon>Janibacter</taxon>
    </lineage>
</organism>
<name>A0A650GFX0_9MICO</name>
<dbReference type="GeneID" id="59163548"/>
<evidence type="ECO:0000313" key="2">
    <source>
        <dbReference type="Proteomes" id="UP000271708"/>
    </source>
</evidence>
<evidence type="ECO:0000313" key="1">
    <source>
        <dbReference type="EMBL" id="QGX08822.1"/>
    </source>
</evidence>
<reference evidence="1 2" key="1">
    <citation type="submission" date="2019-11" db="EMBL/GenBank/DDBJ databases">
        <title>Complete Genome Sequence of Janibacter melonis M714.</title>
        <authorList>
            <person name="Zhao Q."/>
        </authorList>
    </citation>
    <scope>NUCLEOTIDE SEQUENCE [LARGE SCALE GENOMIC DNA]</scope>
    <source>
        <strain evidence="1 2">M714</strain>
        <plasmid evidence="1 2">unnamed</plasmid>
    </source>
</reference>
<geneLocation type="plasmid" evidence="1">
    <name>unnamed</name>
</geneLocation>
<dbReference type="RefSeq" id="WP_123093640.1">
    <property type="nucleotide sequence ID" value="NZ_CP046475.1"/>
</dbReference>
<dbReference type="EMBL" id="CP046475">
    <property type="protein sequence ID" value="QGX08822.1"/>
    <property type="molecule type" value="Genomic_DNA"/>
</dbReference>
<dbReference type="KEGG" id="jme:EEW87_17610"/>
<dbReference type="Proteomes" id="UP000271708">
    <property type="component" value="Plasmid unnamed"/>
</dbReference>
<protein>
    <submittedName>
        <fullName evidence="1">Uncharacterized protein</fullName>
    </submittedName>
</protein>
<accession>A0A650GFX0</accession>
<sequence>MTWFPDNITAERRQAIRRASCAVVRLTICPGMANPARRQRDIVDDVVLYGDAEAWEAVAALEAMLVQQGIATREQIEAAVRARAEREEAVR</sequence>
<keyword evidence="1" id="KW-0614">Plasmid</keyword>